<dbReference type="InterPro" id="IPR043758">
    <property type="entry name" value="DUF5703"/>
</dbReference>
<sequence length="79" mass="9521">MLQERIKPPVHHSDEQRFEYLVITSFPSEPVHVARAALREHADNGKWELMRTCRYEGGVYKYWLRRRVMRIRSTLPPLD</sequence>
<dbReference type="AlphaFoldDB" id="A0A6H0SM24"/>
<accession>A0A6H0SM24</accession>
<name>A0A6H0SM24_9MICC</name>
<evidence type="ECO:0000313" key="2">
    <source>
        <dbReference type="Proteomes" id="UP000502331"/>
    </source>
</evidence>
<dbReference type="RefSeq" id="WP_172512811.1">
    <property type="nucleotide sequence ID" value="NZ_CP032549.1"/>
</dbReference>
<organism evidence="1 2">
    <name type="scientific">Glutamicibacter mishrai</name>
    <dbReference type="NCBI Taxonomy" id="1775880"/>
    <lineage>
        <taxon>Bacteria</taxon>
        <taxon>Bacillati</taxon>
        <taxon>Actinomycetota</taxon>
        <taxon>Actinomycetes</taxon>
        <taxon>Micrococcales</taxon>
        <taxon>Micrococcaceae</taxon>
        <taxon>Glutamicibacter</taxon>
    </lineage>
</organism>
<dbReference type="Pfam" id="PF18963">
    <property type="entry name" value="DUF5703"/>
    <property type="match status" value="1"/>
</dbReference>
<keyword evidence="2" id="KW-1185">Reference proteome</keyword>
<protein>
    <submittedName>
        <fullName evidence="1">Uncharacterized protein</fullName>
    </submittedName>
</protein>
<proteinExistence type="predicted"/>
<gene>
    <name evidence="1" type="ORF">D3791_16105</name>
</gene>
<reference evidence="1 2" key="1">
    <citation type="submission" date="2018-09" db="EMBL/GenBank/DDBJ databases">
        <title>Glutamicibacter mishrai S5-52T (LMG 29155T = KCTC 39846T).</title>
        <authorList>
            <person name="Das S.K."/>
        </authorList>
    </citation>
    <scope>NUCLEOTIDE SEQUENCE [LARGE SCALE GENOMIC DNA]</scope>
    <source>
        <strain evidence="1 2">S5-52</strain>
    </source>
</reference>
<dbReference type="Proteomes" id="UP000502331">
    <property type="component" value="Chromosome"/>
</dbReference>
<dbReference type="EMBL" id="CP032549">
    <property type="protein sequence ID" value="QIV88493.1"/>
    <property type="molecule type" value="Genomic_DNA"/>
</dbReference>
<evidence type="ECO:0000313" key="1">
    <source>
        <dbReference type="EMBL" id="QIV88493.1"/>
    </source>
</evidence>